<feature type="chain" id="PRO_5047443616" description="Secreted protein" evidence="2">
    <location>
        <begin position="27"/>
        <end position="313"/>
    </location>
</feature>
<dbReference type="EMBL" id="JASNQZ010000003">
    <property type="protein sequence ID" value="KAL0958985.1"/>
    <property type="molecule type" value="Genomic_DNA"/>
</dbReference>
<evidence type="ECO:0000313" key="3">
    <source>
        <dbReference type="EMBL" id="KAL0958985.1"/>
    </source>
</evidence>
<feature type="signal peptide" evidence="2">
    <location>
        <begin position="1"/>
        <end position="26"/>
    </location>
</feature>
<proteinExistence type="predicted"/>
<keyword evidence="4" id="KW-1185">Reference proteome</keyword>
<evidence type="ECO:0008006" key="5">
    <source>
        <dbReference type="Google" id="ProtNLM"/>
    </source>
</evidence>
<gene>
    <name evidence="3" type="ORF">HGRIS_014300</name>
</gene>
<sequence>MSGFQQRTSKFALIYALVAASTLVRAAPVAQPDNVPRNLGFGLKGHEGLALGIGGFFGTELGESGGEPEKNGLLAGLRANLKSGGFSLGLEGEGDSNFVGLSASADGTFKMSADADTFLRKRGSPPSRLGTYPAQKRAEAAPEITKHELSEAAEGEALSELERRDPKRLWKHTLELRGIVKHSLESMHSHELRETLDARDLEQRSPSPFVMKHTLEPRGEAIEAEAQGEAAEEATQDSNVAEAESTTKLGFLDVASSVVSHTESPQNARVFAAGPDTNHPRTQPMAEGPGDKYMAGHMHLRVGTTVRTPNANV</sequence>
<comment type="caution">
    <text evidence="3">The sequence shown here is derived from an EMBL/GenBank/DDBJ whole genome shotgun (WGS) entry which is preliminary data.</text>
</comment>
<name>A0ABR3JSZ3_9AGAR</name>
<feature type="region of interest" description="Disordered" evidence="1">
    <location>
        <begin position="260"/>
        <end position="293"/>
    </location>
</feature>
<feature type="compositionally biased region" description="Basic and acidic residues" evidence="1">
    <location>
        <begin position="136"/>
        <end position="150"/>
    </location>
</feature>
<evidence type="ECO:0000256" key="1">
    <source>
        <dbReference type="SAM" id="MobiDB-lite"/>
    </source>
</evidence>
<accession>A0ABR3JSZ3</accession>
<organism evidence="3 4">
    <name type="scientific">Hohenbuehelia grisea</name>
    <dbReference type="NCBI Taxonomy" id="104357"/>
    <lineage>
        <taxon>Eukaryota</taxon>
        <taxon>Fungi</taxon>
        <taxon>Dikarya</taxon>
        <taxon>Basidiomycota</taxon>
        <taxon>Agaricomycotina</taxon>
        <taxon>Agaricomycetes</taxon>
        <taxon>Agaricomycetidae</taxon>
        <taxon>Agaricales</taxon>
        <taxon>Pleurotineae</taxon>
        <taxon>Pleurotaceae</taxon>
        <taxon>Hohenbuehelia</taxon>
    </lineage>
</organism>
<evidence type="ECO:0000313" key="4">
    <source>
        <dbReference type="Proteomes" id="UP001556367"/>
    </source>
</evidence>
<dbReference type="Proteomes" id="UP001556367">
    <property type="component" value="Unassembled WGS sequence"/>
</dbReference>
<keyword evidence="2" id="KW-0732">Signal</keyword>
<feature type="region of interest" description="Disordered" evidence="1">
    <location>
        <begin position="119"/>
        <end position="161"/>
    </location>
</feature>
<protein>
    <recommendedName>
        <fullName evidence="5">Secreted protein</fullName>
    </recommendedName>
</protein>
<reference evidence="4" key="1">
    <citation type="submission" date="2024-06" db="EMBL/GenBank/DDBJ databases">
        <title>Multi-omics analyses provide insights into the biosynthesis of the anticancer antibiotic pleurotin in Hohenbuehelia grisea.</title>
        <authorList>
            <person name="Weaver J.A."/>
            <person name="Alberti F."/>
        </authorList>
    </citation>
    <scope>NUCLEOTIDE SEQUENCE [LARGE SCALE GENOMIC DNA]</scope>
    <source>
        <strain evidence="4">T-177</strain>
    </source>
</reference>
<evidence type="ECO:0000256" key="2">
    <source>
        <dbReference type="SAM" id="SignalP"/>
    </source>
</evidence>